<evidence type="ECO:0000313" key="2">
    <source>
        <dbReference type="Proteomes" id="UP000323917"/>
    </source>
</evidence>
<dbReference type="KEGG" id="bgok:Pr1d_35440"/>
<evidence type="ECO:0000313" key="1">
    <source>
        <dbReference type="EMBL" id="QEG36232.1"/>
    </source>
</evidence>
<dbReference type="Proteomes" id="UP000323917">
    <property type="component" value="Chromosome"/>
</dbReference>
<accession>A0A5B9QFB3</accession>
<reference evidence="1 2" key="1">
    <citation type="submission" date="2019-08" db="EMBL/GenBank/DDBJ databases">
        <title>Deep-cultivation of Planctomycetes and their phenomic and genomic characterization uncovers novel biology.</title>
        <authorList>
            <person name="Wiegand S."/>
            <person name="Jogler M."/>
            <person name="Boedeker C."/>
            <person name="Pinto D."/>
            <person name="Vollmers J."/>
            <person name="Rivas-Marin E."/>
            <person name="Kohn T."/>
            <person name="Peeters S.H."/>
            <person name="Heuer A."/>
            <person name="Rast P."/>
            <person name="Oberbeckmann S."/>
            <person name="Bunk B."/>
            <person name="Jeske O."/>
            <person name="Meyerdierks A."/>
            <person name="Storesund J.E."/>
            <person name="Kallscheuer N."/>
            <person name="Luecker S."/>
            <person name="Lage O.M."/>
            <person name="Pohl T."/>
            <person name="Merkel B.J."/>
            <person name="Hornburger P."/>
            <person name="Mueller R.-W."/>
            <person name="Bruemmer F."/>
            <person name="Labrenz M."/>
            <person name="Spormann A.M."/>
            <person name="Op den Camp H."/>
            <person name="Overmann J."/>
            <person name="Amann R."/>
            <person name="Jetten M.S.M."/>
            <person name="Mascher T."/>
            <person name="Medema M.H."/>
            <person name="Devos D.P."/>
            <person name="Kaster A.-K."/>
            <person name="Ovreas L."/>
            <person name="Rohde M."/>
            <person name="Galperin M.Y."/>
            <person name="Jogler C."/>
        </authorList>
    </citation>
    <scope>NUCLEOTIDE SEQUENCE [LARGE SCALE GENOMIC DNA]</scope>
    <source>
        <strain evidence="1 2">Pr1d</strain>
    </source>
</reference>
<organism evidence="1 2">
    <name type="scientific">Bythopirellula goksoeyrii</name>
    <dbReference type="NCBI Taxonomy" id="1400387"/>
    <lineage>
        <taxon>Bacteria</taxon>
        <taxon>Pseudomonadati</taxon>
        <taxon>Planctomycetota</taxon>
        <taxon>Planctomycetia</taxon>
        <taxon>Pirellulales</taxon>
        <taxon>Lacipirellulaceae</taxon>
        <taxon>Bythopirellula</taxon>
    </lineage>
</organism>
<proteinExistence type="predicted"/>
<keyword evidence="2" id="KW-1185">Reference proteome</keyword>
<sequence>MADAPNKQLAAVIDLFPDRLENAAKAHSEESFVRNALVPLLRSTKSDNLRWLPNVVTKRYGGWMNVPESDRITFAKELSAAFREASEELRDHLLRIGHELELRIEEPEGSQEGT</sequence>
<name>A0A5B9QFB3_9BACT</name>
<protein>
    <submittedName>
        <fullName evidence="1">Uncharacterized protein</fullName>
    </submittedName>
</protein>
<dbReference type="AlphaFoldDB" id="A0A5B9QFB3"/>
<gene>
    <name evidence="1" type="ORF">Pr1d_35440</name>
</gene>
<dbReference type="EMBL" id="CP042913">
    <property type="protein sequence ID" value="QEG36232.1"/>
    <property type="molecule type" value="Genomic_DNA"/>
</dbReference>